<feature type="signal peptide" evidence="1">
    <location>
        <begin position="1"/>
        <end position="18"/>
    </location>
</feature>
<organism evidence="2">
    <name type="scientific">Anguilla anguilla</name>
    <name type="common">European freshwater eel</name>
    <name type="synonym">Muraena anguilla</name>
    <dbReference type="NCBI Taxonomy" id="7936"/>
    <lineage>
        <taxon>Eukaryota</taxon>
        <taxon>Metazoa</taxon>
        <taxon>Chordata</taxon>
        <taxon>Craniata</taxon>
        <taxon>Vertebrata</taxon>
        <taxon>Euteleostomi</taxon>
        <taxon>Actinopterygii</taxon>
        <taxon>Neopterygii</taxon>
        <taxon>Teleostei</taxon>
        <taxon>Anguilliformes</taxon>
        <taxon>Anguillidae</taxon>
        <taxon>Anguilla</taxon>
    </lineage>
</organism>
<sequence length="33" mass="4034">MVQQAFCNFLFPFKFLFALYIQDWSQENDQKEG</sequence>
<reference evidence="2" key="1">
    <citation type="submission" date="2014-11" db="EMBL/GenBank/DDBJ databases">
        <authorList>
            <person name="Amaro Gonzalez C."/>
        </authorList>
    </citation>
    <scope>NUCLEOTIDE SEQUENCE</scope>
</reference>
<dbReference type="AlphaFoldDB" id="A0A0E9V0R5"/>
<accession>A0A0E9V0R5</accession>
<keyword evidence="1" id="KW-0732">Signal</keyword>
<feature type="chain" id="PRO_5002434185" evidence="1">
    <location>
        <begin position="19"/>
        <end position="33"/>
    </location>
</feature>
<evidence type="ECO:0000313" key="2">
    <source>
        <dbReference type="EMBL" id="JAH70813.1"/>
    </source>
</evidence>
<dbReference type="EMBL" id="GBXM01037764">
    <property type="protein sequence ID" value="JAH70813.1"/>
    <property type="molecule type" value="Transcribed_RNA"/>
</dbReference>
<evidence type="ECO:0000256" key="1">
    <source>
        <dbReference type="SAM" id="SignalP"/>
    </source>
</evidence>
<protein>
    <submittedName>
        <fullName evidence="2">Uncharacterized protein</fullName>
    </submittedName>
</protein>
<reference evidence="2" key="2">
    <citation type="journal article" date="2015" name="Fish Shellfish Immunol.">
        <title>Early steps in the European eel (Anguilla anguilla)-Vibrio vulnificus interaction in the gills: Role of the RtxA13 toxin.</title>
        <authorList>
            <person name="Callol A."/>
            <person name="Pajuelo D."/>
            <person name="Ebbesson L."/>
            <person name="Teles M."/>
            <person name="MacKenzie S."/>
            <person name="Amaro C."/>
        </authorList>
    </citation>
    <scope>NUCLEOTIDE SEQUENCE</scope>
</reference>
<proteinExistence type="predicted"/>
<name>A0A0E9V0R5_ANGAN</name>